<keyword evidence="2" id="KW-1185">Reference proteome</keyword>
<evidence type="ECO:0000313" key="1">
    <source>
        <dbReference type="EMBL" id="RSU10389.1"/>
    </source>
</evidence>
<dbReference type="RefSeq" id="WP_126796220.1">
    <property type="nucleotide sequence ID" value="NZ_CP060721.1"/>
</dbReference>
<evidence type="ECO:0000313" key="2">
    <source>
        <dbReference type="Proteomes" id="UP000288028"/>
    </source>
</evidence>
<proteinExistence type="predicted"/>
<dbReference type="Proteomes" id="UP000288028">
    <property type="component" value="Unassembled WGS sequence"/>
</dbReference>
<organism evidence="1 2">
    <name type="scientific">Vagococcus carniphilus</name>
    <dbReference type="NCBI Taxonomy" id="218144"/>
    <lineage>
        <taxon>Bacteria</taxon>
        <taxon>Bacillati</taxon>
        <taxon>Bacillota</taxon>
        <taxon>Bacilli</taxon>
        <taxon>Lactobacillales</taxon>
        <taxon>Enterococcaceae</taxon>
        <taxon>Vagococcus</taxon>
    </lineage>
</organism>
<protein>
    <submittedName>
        <fullName evidence="1">Uncharacterized protein</fullName>
    </submittedName>
</protein>
<comment type="caution">
    <text evidence="1">The sequence shown here is derived from an EMBL/GenBank/DDBJ whole genome shotgun (WGS) entry which is preliminary data.</text>
</comment>
<gene>
    <name evidence="1" type="ORF">CBF28_13810</name>
</gene>
<accession>A0A430AQJ5</accession>
<sequence>MNRKVFGYDYEENDISNTDALVKSKKVTTERDFQFENIVNESRNKQGRPDVYQDKRYKATMPKRVSPVVNVKLEALRPLMSELISVNSKVSFNQMIDILIESYINQKLSSSKIEFLRKEISEELEKLK</sequence>
<dbReference type="AlphaFoldDB" id="A0A430AQJ5"/>
<dbReference type="GeneID" id="95582088"/>
<dbReference type="EMBL" id="NGKB01000018">
    <property type="protein sequence ID" value="RSU10389.1"/>
    <property type="molecule type" value="Genomic_DNA"/>
</dbReference>
<reference evidence="1 2" key="1">
    <citation type="submission" date="2017-05" db="EMBL/GenBank/DDBJ databases">
        <title>Vagococcus spp. assemblies.</title>
        <authorList>
            <person name="Gulvik C.A."/>
        </authorList>
    </citation>
    <scope>NUCLEOTIDE SEQUENCE [LARGE SCALE GENOMIC DNA]</scope>
    <source>
        <strain evidence="1 2">SS1714</strain>
    </source>
</reference>
<name>A0A430AQJ5_9ENTE</name>